<dbReference type="SUPFAM" id="SSF47384">
    <property type="entry name" value="Homodimeric domain of signal transducing histidine kinase"/>
    <property type="match status" value="1"/>
</dbReference>
<dbReference type="CDD" id="cd06225">
    <property type="entry name" value="HAMP"/>
    <property type="match status" value="1"/>
</dbReference>
<dbReference type="InterPro" id="IPR050398">
    <property type="entry name" value="HssS/ArlS-like"/>
</dbReference>
<evidence type="ECO:0000256" key="2">
    <source>
        <dbReference type="ARBA" id="ARBA00004141"/>
    </source>
</evidence>
<comment type="caution">
    <text evidence="17">The sequence shown here is derived from an EMBL/GenBank/DDBJ whole genome shotgun (WGS) entry which is preliminary data.</text>
</comment>
<comment type="function">
    <text evidence="12">Member of the two-component regulatory system HssS/HssR involved in intracellular heme homeostasis and tempering of staphylococcal virulence. HssS functions as a heme sensor histidine kinase which is autophosphorylated at a histidine residue and transfers its phosphate group to an aspartate residue of HssR. HssR/HssS activates the expression of hrtAB, an efflux pump, in response to extracellular heme, hemin, hemoglobin or blood.</text>
</comment>
<evidence type="ECO:0000256" key="4">
    <source>
        <dbReference type="ARBA" id="ARBA00022553"/>
    </source>
</evidence>
<organism evidence="17 18">
    <name type="scientific">Pectinatus haikarae</name>
    <dbReference type="NCBI Taxonomy" id="349096"/>
    <lineage>
        <taxon>Bacteria</taxon>
        <taxon>Bacillati</taxon>
        <taxon>Bacillota</taxon>
        <taxon>Negativicutes</taxon>
        <taxon>Selenomonadales</taxon>
        <taxon>Selenomonadaceae</taxon>
        <taxon>Pectinatus</taxon>
    </lineage>
</organism>
<evidence type="ECO:0000256" key="10">
    <source>
        <dbReference type="ARBA" id="ARBA00023026"/>
    </source>
</evidence>
<dbReference type="Pfam" id="PF00672">
    <property type="entry name" value="HAMP"/>
    <property type="match status" value="1"/>
</dbReference>
<comment type="catalytic activity">
    <reaction evidence="1">
        <text>ATP + protein L-histidine = ADP + protein N-phospho-L-histidine.</text>
        <dbReference type="EC" id="2.7.13.3"/>
    </reaction>
</comment>
<keyword evidence="4" id="KW-0597">Phosphoprotein</keyword>
<feature type="transmembrane region" description="Helical" evidence="14">
    <location>
        <begin position="45"/>
        <end position="71"/>
    </location>
</feature>
<feature type="domain" description="Histidine kinase" evidence="15">
    <location>
        <begin position="140"/>
        <end position="353"/>
    </location>
</feature>
<dbReference type="InterPro" id="IPR005467">
    <property type="entry name" value="His_kinase_dom"/>
</dbReference>
<evidence type="ECO:0000256" key="11">
    <source>
        <dbReference type="ARBA" id="ARBA00023136"/>
    </source>
</evidence>
<dbReference type="InterPro" id="IPR003661">
    <property type="entry name" value="HisK_dim/P_dom"/>
</dbReference>
<evidence type="ECO:0000259" key="15">
    <source>
        <dbReference type="PROSITE" id="PS50109"/>
    </source>
</evidence>
<evidence type="ECO:0000256" key="8">
    <source>
        <dbReference type="ARBA" id="ARBA00022989"/>
    </source>
</evidence>
<proteinExistence type="predicted"/>
<dbReference type="InterPro" id="IPR003660">
    <property type="entry name" value="HAMP_dom"/>
</dbReference>
<evidence type="ECO:0000256" key="1">
    <source>
        <dbReference type="ARBA" id="ARBA00000085"/>
    </source>
</evidence>
<keyword evidence="7 17" id="KW-0418">Kinase</keyword>
<dbReference type="CDD" id="cd00082">
    <property type="entry name" value="HisKA"/>
    <property type="match status" value="1"/>
</dbReference>
<dbReference type="InterPro" id="IPR003594">
    <property type="entry name" value="HATPase_dom"/>
</dbReference>
<comment type="subcellular location">
    <subcellularLocation>
        <location evidence="2">Membrane</location>
        <topology evidence="2">Multi-pass membrane protein</topology>
    </subcellularLocation>
</comment>
<evidence type="ECO:0000259" key="16">
    <source>
        <dbReference type="PROSITE" id="PS50885"/>
    </source>
</evidence>
<evidence type="ECO:0000256" key="5">
    <source>
        <dbReference type="ARBA" id="ARBA00022679"/>
    </source>
</evidence>
<dbReference type="GO" id="GO:0016301">
    <property type="term" value="F:kinase activity"/>
    <property type="evidence" value="ECO:0007669"/>
    <property type="project" value="UniProtKB-KW"/>
</dbReference>
<dbReference type="Gene3D" id="3.30.565.10">
    <property type="entry name" value="Histidine kinase-like ATPase, C-terminal domain"/>
    <property type="match status" value="1"/>
</dbReference>
<evidence type="ECO:0000313" key="18">
    <source>
        <dbReference type="Proteomes" id="UP001239167"/>
    </source>
</evidence>
<evidence type="ECO:0000256" key="7">
    <source>
        <dbReference type="ARBA" id="ARBA00022777"/>
    </source>
</evidence>
<dbReference type="InterPro" id="IPR004358">
    <property type="entry name" value="Sig_transdc_His_kin-like_C"/>
</dbReference>
<dbReference type="PRINTS" id="PR00344">
    <property type="entry name" value="BCTRLSENSOR"/>
</dbReference>
<dbReference type="SMART" id="SM00388">
    <property type="entry name" value="HisKA"/>
    <property type="match status" value="1"/>
</dbReference>
<evidence type="ECO:0000256" key="13">
    <source>
        <dbReference type="ARBA" id="ARBA00040841"/>
    </source>
</evidence>
<dbReference type="PROSITE" id="PS50109">
    <property type="entry name" value="HIS_KIN"/>
    <property type="match status" value="1"/>
</dbReference>
<keyword evidence="18" id="KW-1185">Reference proteome</keyword>
<reference evidence="17 18" key="1">
    <citation type="submission" date="2023-07" db="EMBL/GenBank/DDBJ databases">
        <title>Genomic Encyclopedia of Type Strains, Phase IV (KMG-IV): sequencing the most valuable type-strain genomes for metagenomic binning, comparative biology and taxonomic classification.</title>
        <authorList>
            <person name="Goeker M."/>
        </authorList>
    </citation>
    <scope>NUCLEOTIDE SEQUENCE [LARGE SCALE GENOMIC DNA]</scope>
    <source>
        <strain evidence="17 18">DSM 16980</strain>
    </source>
</reference>
<dbReference type="PANTHER" id="PTHR45528">
    <property type="entry name" value="SENSOR HISTIDINE KINASE CPXA"/>
    <property type="match status" value="1"/>
</dbReference>
<protein>
    <recommendedName>
        <fullName evidence="13">Heme sensor protein HssS</fullName>
        <ecNumber evidence="3">2.7.13.3</ecNumber>
    </recommendedName>
</protein>
<dbReference type="PROSITE" id="PS50885">
    <property type="entry name" value="HAMP"/>
    <property type="match status" value="1"/>
</dbReference>
<dbReference type="SMART" id="SM00304">
    <property type="entry name" value="HAMP"/>
    <property type="match status" value="1"/>
</dbReference>
<evidence type="ECO:0000313" key="17">
    <source>
        <dbReference type="EMBL" id="MDQ0204939.1"/>
    </source>
</evidence>
<evidence type="ECO:0000256" key="9">
    <source>
        <dbReference type="ARBA" id="ARBA00023012"/>
    </source>
</evidence>
<accession>A0ABT9YB41</accession>
<dbReference type="InterPro" id="IPR036890">
    <property type="entry name" value="HATPase_C_sf"/>
</dbReference>
<dbReference type="SMART" id="SM00387">
    <property type="entry name" value="HATPase_c"/>
    <property type="match status" value="1"/>
</dbReference>
<feature type="transmembrane region" description="Helical" evidence="14">
    <location>
        <begin position="12"/>
        <end position="39"/>
    </location>
</feature>
<dbReference type="SUPFAM" id="SSF158472">
    <property type="entry name" value="HAMP domain-like"/>
    <property type="match status" value="1"/>
</dbReference>
<keyword evidence="9" id="KW-0902">Two-component regulatory system</keyword>
<dbReference type="Pfam" id="PF02518">
    <property type="entry name" value="HATPase_c"/>
    <property type="match status" value="1"/>
</dbReference>
<dbReference type="RefSeq" id="WP_196603388.1">
    <property type="nucleotide sequence ID" value="NZ_CP116940.1"/>
</dbReference>
<dbReference type="EC" id="2.7.13.3" evidence="3"/>
<keyword evidence="6 14" id="KW-0812">Transmembrane</keyword>
<name>A0ABT9YB41_9FIRM</name>
<evidence type="ECO:0000256" key="14">
    <source>
        <dbReference type="SAM" id="Phobius"/>
    </source>
</evidence>
<dbReference type="Proteomes" id="UP001239167">
    <property type="component" value="Unassembled WGS sequence"/>
</dbReference>
<dbReference type="PANTHER" id="PTHR45528:SF11">
    <property type="entry name" value="HISTIDINE KINASE"/>
    <property type="match status" value="1"/>
</dbReference>
<dbReference type="Gene3D" id="6.10.340.10">
    <property type="match status" value="1"/>
</dbReference>
<dbReference type="InterPro" id="IPR036097">
    <property type="entry name" value="HisK_dim/P_sf"/>
</dbReference>
<feature type="domain" description="HAMP" evidence="16">
    <location>
        <begin position="72"/>
        <end position="132"/>
    </location>
</feature>
<gene>
    <name evidence="17" type="ORF">J2S01_002673</name>
</gene>
<dbReference type="EMBL" id="JAUSUE010000024">
    <property type="protein sequence ID" value="MDQ0204939.1"/>
    <property type="molecule type" value="Genomic_DNA"/>
</dbReference>
<dbReference type="Gene3D" id="1.10.287.130">
    <property type="match status" value="1"/>
</dbReference>
<keyword evidence="5" id="KW-0808">Transferase</keyword>
<evidence type="ECO:0000256" key="12">
    <source>
        <dbReference type="ARBA" id="ARBA00037219"/>
    </source>
</evidence>
<keyword evidence="11 14" id="KW-0472">Membrane</keyword>
<dbReference type="SUPFAM" id="SSF55874">
    <property type="entry name" value="ATPase domain of HSP90 chaperone/DNA topoisomerase II/histidine kinase"/>
    <property type="match status" value="1"/>
</dbReference>
<dbReference type="CDD" id="cd00075">
    <property type="entry name" value="HATPase"/>
    <property type="match status" value="1"/>
</dbReference>
<evidence type="ECO:0000256" key="6">
    <source>
        <dbReference type="ARBA" id="ARBA00022692"/>
    </source>
</evidence>
<keyword evidence="8 14" id="KW-1133">Transmembrane helix</keyword>
<dbReference type="Pfam" id="PF00512">
    <property type="entry name" value="HisKA"/>
    <property type="match status" value="1"/>
</dbReference>
<evidence type="ECO:0000256" key="3">
    <source>
        <dbReference type="ARBA" id="ARBA00012438"/>
    </source>
</evidence>
<keyword evidence="10" id="KW-0843">Virulence</keyword>
<sequence length="353" mass="40449">MKNRKMSLRPYITFISIITLCCACLISCSIVVVGAWLFYHGPITLVSGIIMCFLACILSMISGGITLYIIFGRLLKPIEELNPVVNEIAEGNFNVRIERDERKKGSYLYANELDELAANVNKMAEELSSMDYMRKDFMSNVSHEIKTPVAAITSVAELLLDELLEEQKQKEYLTLIYQEARRLSILGEDMLQMSHLDHKKIVVRNDKVRVDEQLRRAVILLSQKWSESGHKFDLNFCEAVVESDKSLMMQVWINLIDNAMKYSPINSTIHINEYIKENKLIVSFQDEGIGIENEKMSKIFDKFYQCEESHKKQGSGLGLSIVKRILELLGGEIHYESEKNIGTTAIVEIWIYK</sequence>